<dbReference type="GO" id="GO:0005509">
    <property type="term" value="F:calcium ion binding"/>
    <property type="evidence" value="ECO:0007669"/>
    <property type="project" value="InterPro"/>
</dbReference>
<evidence type="ECO:0000313" key="4">
    <source>
        <dbReference type="Proteomes" id="UP000007800"/>
    </source>
</evidence>
<proteinExistence type="predicted"/>
<dbReference type="OrthoDB" id="418195at2759"/>
<sequence length="122" mass="13992">MKVADTDGTEAIGQEEVLYALKVWNTYRHAKGQIREYFNKYDLSRDGCLDRDELKLFLVDLNDGFKARTATPAVSNEEVDWVFTKADVLGHGKIHEVEFLSAVSAWYANVEDKEDERCCRIV</sequence>
<dbReference type="Pfam" id="PF13405">
    <property type="entry name" value="EF-hand_6"/>
    <property type="match status" value="1"/>
</dbReference>
<dbReference type="InterPro" id="IPR018247">
    <property type="entry name" value="EF_Hand_1_Ca_BS"/>
</dbReference>
<dbReference type="InParanoid" id="C5KKB0"/>
<dbReference type="OMA" id="EDERCCR"/>
<dbReference type="InterPro" id="IPR002048">
    <property type="entry name" value="EF_hand_dom"/>
</dbReference>
<dbReference type="CDD" id="cd00051">
    <property type="entry name" value="EFh"/>
    <property type="match status" value="1"/>
</dbReference>
<protein>
    <submittedName>
        <fullName evidence="3">Calmodulin-4, putative</fullName>
    </submittedName>
</protein>
<keyword evidence="1" id="KW-0106">Calcium</keyword>
<dbReference type="EMBL" id="GG673688">
    <property type="protein sequence ID" value="EER15022.1"/>
    <property type="molecule type" value="Genomic_DNA"/>
</dbReference>
<gene>
    <name evidence="3" type="ORF">Pmar_PMAR023346</name>
</gene>
<dbReference type="Proteomes" id="UP000007800">
    <property type="component" value="Unassembled WGS sequence"/>
</dbReference>
<dbReference type="SUPFAM" id="SSF47473">
    <property type="entry name" value="EF-hand"/>
    <property type="match status" value="1"/>
</dbReference>
<accession>C5KKB0</accession>
<dbReference type="RefSeq" id="XP_002783226.1">
    <property type="nucleotide sequence ID" value="XM_002783180.1"/>
</dbReference>
<reference evidence="3 4" key="1">
    <citation type="submission" date="2008-07" db="EMBL/GenBank/DDBJ databases">
        <authorList>
            <person name="El-Sayed N."/>
            <person name="Caler E."/>
            <person name="Inman J."/>
            <person name="Amedeo P."/>
            <person name="Hass B."/>
            <person name="Wortman J."/>
        </authorList>
    </citation>
    <scope>NUCLEOTIDE SEQUENCE [LARGE SCALE GENOMIC DNA]</scope>
    <source>
        <strain evidence="4">ATCC 50983 / TXsc</strain>
    </source>
</reference>
<keyword evidence="4" id="KW-1185">Reference proteome</keyword>
<dbReference type="Gene3D" id="1.10.238.10">
    <property type="entry name" value="EF-hand"/>
    <property type="match status" value="1"/>
</dbReference>
<dbReference type="PROSITE" id="PS00018">
    <property type="entry name" value="EF_HAND_1"/>
    <property type="match status" value="1"/>
</dbReference>
<name>C5KKB0_PERM5</name>
<evidence type="ECO:0000259" key="2">
    <source>
        <dbReference type="PROSITE" id="PS50222"/>
    </source>
</evidence>
<evidence type="ECO:0000256" key="1">
    <source>
        <dbReference type="ARBA" id="ARBA00022837"/>
    </source>
</evidence>
<feature type="domain" description="EF-hand" evidence="2">
    <location>
        <begin position="29"/>
        <end position="64"/>
    </location>
</feature>
<evidence type="ECO:0000313" key="3">
    <source>
        <dbReference type="EMBL" id="EER15022.1"/>
    </source>
</evidence>
<dbReference type="PROSITE" id="PS50222">
    <property type="entry name" value="EF_HAND_2"/>
    <property type="match status" value="1"/>
</dbReference>
<dbReference type="AlphaFoldDB" id="C5KKB0"/>
<organism evidence="4">
    <name type="scientific">Perkinsus marinus (strain ATCC 50983 / TXsc)</name>
    <dbReference type="NCBI Taxonomy" id="423536"/>
    <lineage>
        <taxon>Eukaryota</taxon>
        <taxon>Sar</taxon>
        <taxon>Alveolata</taxon>
        <taxon>Perkinsozoa</taxon>
        <taxon>Perkinsea</taxon>
        <taxon>Perkinsida</taxon>
        <taxon>Perkinsidae</taxon>
        <taxon>Perkinsus</taxon>
    </lineage>
</organism>
<dbReference type="InterPro" id="IPR011992">
    <property type="entry name" value="EF-hand-dom_pair"/>
</dbReference>
<dbReference type="GeneID" id="9061906"/>
<dbReference type="SMART" id="SM00054">
    <property type="entry name" value="EFh"/>
    <property type="match status" value="2"/>
</dbReference>